<organism evidence="1 2">
    <name type="scientific">Yinghuangia soli</name>
    <dbReference type="NCBI Taxonomy" id="2908204"/>
    <lineage>
        <taxon>Bacteria</taxon>
        <taxon>Bacillati</taxon>
        <taxon>Actinomycetota</taxon>
        <taxon>Actinomycetes</taxon>
        <taxon>Kitasatosporales</taxon>
        <taxon>Streptomycetaceae</taxon>
        <taxon>Yinghuangia</taxon>
    </lineage>
</organism>
<protein>
    <submittedName>
        <fullName evidence="1">Uncharacterized protein</fullName>
    </submittedName>
</protein>
<sequence>MGTSSSDSGPRPGIAPGARRAAGPMVAWLYGDLALHPWHAADSEHDAYQLFHQRSVAMGWLDDDAGGGLWGMNDAEWGRPLGSAGAGPIAWFQVESAPAGGERPLPVQAFLRCAEDVATRVGVLRADRWQVLVPVPGIDAASRPRYAAVPSMLSAQWFGPRNPCGRTPVTLGIDSGGDPAVVEAAPRLSALLRGLDQDVFRWSADGYTVASAPPPPTHDSLWAGPPRHGIAFEGESAEWSGDAAGWLAATVADAAARAEIRVPLLITLARTDSPR</sequence>
<accession>A0AA41U134</accession>
<comment type="caution">
    <text evidence="1">The sequence shown here is derived from an EMBL/GenBank/DDBJ whole genome shotgun (WGS) entry which is preliminary data.</text>
</comment>
<dbReference type="Proteomes" id="UP001165378">
    <property type="component" value="Unassembled WGS sequence"/>
</dbReference>
<reference evidence="1" key="1">
    <citation type="submission" date="2022-01" db="EMBL/GenBank/DDBJ databases">
        <title>Genome-Based Taxonomic Classification of the Phylum Actinobacteria.</title>
        <authorList>
            <person name="Gao Y."/>
        </authorList>
    </citation>
    <scope>NUCLEOTIDE SEQUENCE</scope>
    <source>
        <strain evidence="1">KLBMP 8922</strain>
    </source>
</reference>
<dbReference type="AlphaFoldDB" id="A0AA41U134"/>
<keyword evidence="2" id="KW-1185">Reference proteome</keyword>
<evidence type="ECO:0000313" key="1">
    <source>
        <dbReference type="EMBL" id="MCF2529125.1"/>
    </source>
</evidence>
<proteinExistence type="predicted"/>
<gene>
    <name evidence="1" type="ORF">LZ495_18160</name>
</gene>
<dbReference type="EMBL" id="JAKFHA010000009">
    <property type="protein sequence ID" value="MCF2529125.1"/>
    <property type="molecule type" value="Genomic_DNA"/>
</dbReference>
<dbReference type="RefSeq" id="WP_235053291.1">
    <property type="nucleotide sequence ID" value="NZ_JAKFHA010000009.1"/>
</dbReference>
<evidence type="ECO:0000313" key="2">
    <source>
        <dbReference type="Proteomes" id="UP001165378"/>
    </source>
</evidence>
<name>A0AA41U134_9ACTN</name>